<organism evidence="1 2">
    <name type="scientific">Capsulimonas corticalis</name>
    <dbReference type="NCBI Taxonomy" id="2219043"/>
    <lineage>
        <taxon>Bacteria</taxon>
        <taxon>Bacillati</taxon>
        <taxon>Armatimonadota</taxon>
        <taxon>Armatimonadia</taxon>
        <taxon>Capsulimonadales</taxon>
        <taxon>Capsulimonadaceae</taxon>
        <taxon>Capsulimonas</taxon>
    </lineage>
</organism>
<sequence>MRQRRKPKRRLARALATACLLLVAAGSFDAASMPTAVREGYLQSAIGKDTSGSVAMAAGQFRSVAANLLWMKVVDHYHHQHIADGGDWSKNESLLPMLKTIIALDPHFVEAYYIMGGTILPRTGHINEGVAVLKKGIAQNPKDYELDRQMAMLLAANAHRPADALPYAQKGLENAPDDFSRNIMKKLCRTLAGQIADARQARL</sequence>
<keyword evidence="2" id="KW-1185">Reference proteome</keyword>
<dbReference type="SUPFAM" id="SSF48452">
    <property type="entry name" value="TPR-like"/>
    <property type="match status" value="1"/>
</dbReference>
<accession>A0A402D4Z9</accession>
<dbReference type="EMBL" id="AP025739">
    <property type="protein sequence ID" value="BDI31930.1"/>
    <property type="molecule type" value="Genomic_DNA"/>
</dbReference>
<evidence type="ECO:0000313" key="1">
    <source>
        <dbReference type="EMBL" id="BDI31930.1"/>
    </source>
</evidence>
<protein>
    <submittedName>
        <fullName evidence="1">Uncharacterized protein</fullName>
    </submittedName>
</protein>
<proteinExistence type="predicted"/>
<name>A0A402D4Z9_9BACT</name>
<evidence type="ECO:0000313" key="2">
    <source>
        <dbReference type="Proteomes" id="UP000287394"/>
    </source>
</evidence>
<dbReference type="RefSeq" id="WP_119324560.1">
    <property type="nucleotide sequence ID" value="NZ_AP025739.1"/>
</dbReference>
<dbReference type="AlphaFoldDB" id="A0A402D4Z9"/>
<dbReference type="Proteomes" id="UP000287394">
    <property type="component" value="Chromosome"/>
</dbReference>
<dbReference type="Gene3D" id="1.25.40.10">
    <property type="entry name" value="Tetratricopeptide repeat domain"/>
    <property type="match status" value="1"/>
</dbReference>
<dbReference type="OrthoDB" id="182122at2"/>
<reference evidence="1 2" key="1">
    <citation type="journal article" date="2019" name="Int. J. Syst. Evol. Microbiol.">
        <title>Capsulimonas corticalis gen. nov., sp. nov., an aerobic capsulated bacterium, of a novel bacterial order, Capsulimonadales ord. nov., of the class Armatimonadia of the phylum Armatimonadetes.</title>
        <authorList>
            <person name="Li J."/>
            <person name="Kudo C."/>
            <person name="Tonouchi A."/>
        </authorList>
    </citation>
    <scope>NUCLEOTIDE SEQUENCE [LARGE SCALE GENOMIC DNA]</scope>
    <source>
        <strain evidence="1 2">AX-7</strain>
    </source>
</reference>
<gene>
    <name evidence="1" type="ORF">CCAX7_39810</name>
</gene>
<dbReference type="KEGG" id="ccot:CCAX7_39810"/>
<dbReference type="InterPro" id="IPR011990">
    <property type="entry name" value="TPR-like_helical_dom_sf"/>
</dbReference>